<evidence type="ECO:0000256" key="1">
    <source>
        <dbReference type="ARBA" id="ARBA00004651"/>
    </source>
</evidence>
<evidence type="ECO:0000259" key="8">
    <source>
        <dbReference type="Pfam" id="PF02687"/>
    </source>
</evidence>
<sequence>MRELFGIQVTSLAVVLGVLVVLALAAVGILALRSPVLFKLGVRNMSRRRGRTAIIVGGLMLGTMIIGSALAFGDIMSSTVRSSVITSLGQTDEVVSHRSANAPDIPTVGQSTGAKYLTAAEAGAVLAAARDIASVDGAGPEISESVAVQDRTSRATEPQVTLFATDPGSMTGFGQITSTSGGRVGLEQLGRHEVYLNSKAADDLSAGPGDQLVVFAAGRQRPVTVAQVVEYDGTGTDGDALLMDLRSAQRLLGVGTTVQQVRISNVGTAVSGAQRTDEVTTALETTTGPLGLQIDPVKRDGLQQADDQGATYLSLFSTFGTFTISAGILLIFLVFVMLAAERRGEMGTARAIGTQRRHLVEMFVFEGAAYDVLAAVVGAFLGLGLAVGMVRVLAGALADTGITIRYTLTWTSLIVAFSLGVLLTLAVVLVAAWRVSRLNIVAAVRNLPQPPKRRRRRSNGLLVAACLVLGALMIAMASRSDSAATFLVGGTVGLLAVVPLTRLLGGSDRLAYSLGGVCVVVWNLLPFRVYDQLMPGLKMGFSVWILVGLMLVAGSTWVVVYNLPALLGALMWVFGRFRRAAPVVRTAIAQPMRNRFRTGATIGLFTLVVFTMVTGASISMSILSAIDDEKTFSGGYDVTAQTSPLSPVTNMDRALARAPGVDQADFVSTAGQSYVPVDARQVGHQAYAGYVLRGLSDSFARTTTYGFATRARGYGSDRAVWKALQSQPGLAVVDSLSVPRRANWGSAAPSDFRLSGFYLEDKSFDPVQVQVRDTQSGKVIRLTVIGVLADNVPYTMVGLSTSQRTLAPLGAAAAPTVWYFKTASGVDPVAAAKQLEAGFLGNGMQATAMSELLDDAVSASLTFQYLILGFLGLGLVIGVAALGVIAARSVVERRQQIGVLRAIGFQARMVQVSFLVESLFVTLVGVVLGTVLGLVVAFNVVTDTARQPGWDNLVLQPPWGSLGLILGVVVLSSLVTTWLPSLRASRTYPASALRYE</sequence>
<organism evidence="9 10">
    <name type="scientific">Nocardioides mesophilus</name>
    <dbReference type="NCBI Taxonomy" id="433659"/>
    <lineage>
        <taxon>Bacteria</taxon>
        <taxon>Bacillati</taxon>
        <taxon>Actinomycetota</taxon>
        <taxon>Actinomycetes</taxon>
        <taxon>Propionibacteriales</taxon>
        <taxon>Nocardioidaceae</taxon>
        <taxon>Nocardioides</taxon>
    </lineage>
</organism>
<feature type="domain" description="ABC3 transporter permease C-terminal" evidence="8">
    <location>
        <begin position="870"/>
        <end position="989"/>
    </location>
</feature>
<keyword evidence="5 7" id="KW-0472">Membrane</keyword>
<feature type="transmembrane region" description="Helical" evidence="7">
    <location>
        <begin position="460"/>
        <end position="477"/>
    </location>
</feature>
<evidence type="ECO:0000256" key="5">
    <source>
        <dbReference type="ARBA" id="ARBA00023136"/>
    </source>
</evidence>
<feature type="transmembrane region" description="Helical" evidence="7">
    <location>
        <begin position="865"/>
        <end position="891"/>
    </location>
</feature>
<dbReference type="AlphaFoldDB" id="A0A7G9REW2"/>
<feature type="domain" description="ABC3 transporter permease C-terminal" evidence="8">
    <location>
        <begin position="318"/>
        <end position="440"/>
    </location>
</feature>
<protein>
    <submittedName>
        <fullName evidence="9">FtsX-like permease family protein</fullName>
    </submittedName>
</protein>
<dbReference type="InterPro" id="IPR003838">
    <property type="entry name" value="ABC3_permease_C"/>
</dbReference>
<dbReference type="InterPro" id="IPR050250">
    <property type="entry name" value="Macrolide_Exporter_MacB"/>
</dbReference>
<feature type="transmembrane region" description="Helical" evidence="7">
    <location>
        <begin position="510"/>
        <end position="529"/>
    </location>
</feature>
<evidence type="ECO:0000256" key="6">
    <source>
        <dbReference type="ARBA" id="ARBA00038076"/>
    </source>
</evidence>
<dbReference type="GO" id="GO:0022857">
    <property type="term" value="F:transmembrane transporter activity"/>
    <property type="evidence" value="ECO:0007669"/>
    <property type="project" value="TreeGrafter"/>
</dbReference>
<dbReference type="Pfam" id="PF02687">
    <property type="entry name" value="FtsX"/>
    <property type="match status" value="2"/>
</dbReference>
<feature type="transmembrane region" description="Helical" evidence="7">
    <location>
        <begin position="541"/>
        <end position="574"/>
    </location>
</feature>
<comment type="similarity">
    <text evidence="6">Belongs to the ABC-4 integral membrane protein family.</text>
</comment>
<dbReference type="RefSeq" id="WP_187579977.1">
    <property type="nucleotide sequence ID" value="NZ_CP060713.1"/>
</dbReference>
<keyword evidence="2" id="KW-1003">Cell membrane</keyword>
<feature type="transmembrane region" description="Helical" evidence="7">
    <location>
        <begin position="483"/>
        <end position="503"/>
    </location>
</feature>
<keyword evidence="10" id="KW-1185">Reference proteome</keyword>
<feature type="transmembrane region" description="Helical" evidence="7">
    <location>
        <begin position="602"/>
        <end position="623"/>
    </location>
</feature>
<evidence type="ECO:0000313" key="10">
    <source>
        <dbReference type="Proteomes" id="UP000515947"/>
    </source>
</evidence>
<dbReference type="PANTHER" id="PTHR30572">
    <property type="entry name" value="MEMBRANE COMPONENT OF TRANSPORTER-RELATED"/>
    <property type="match status" value="1"/>
</dbReference>
<keyword evidence="3 7" id="KW-0812">Transmembrane</keyword>
<dbReference type="GO" id="GO:0005886">
    <property type="term" value="C:plasma membrane"/>
    <property type="evidence" value="ECO:0007669"/>
    <property type="project" value="UniProtKB-SubCell"/>
</dbReference>
<feature type="transmembrane region" description="Helical" evidence="7">
    <location>
        <begin position="410"/>
        <end position="433"/>
    </location>
</feature>
<dbReference type="Proteomes" id="UP000515947">
    <property type="component" value="Chromosome"/>
</dbReference>
<proteinExistence type="inferred from homology"/>
<dbReference type="PANTHER" id="PTHR30572:SF4">
    <property type="entry name" value="ABC TRANSPORTER PERMEASE YTRF"/>
    <property type="match status" value="1"/>
</dbReference>
<feature type="transmembrane region" description="Helical" evidence="7">
    <location>
        <begin position="958"/>
        <end position="979"/>
    </location>
</feature>
<name>A0A7G9REW2_9ACTN</name>
<keyword evidence="4 7" id="KW-1133">Transmembrane helix</keyword>
<comment type="subcellular location">
    <subcellularLocation>
        <location evidence="1">Cell membrane</location>
        <topology evidence="1">Multi-pass membrane protein</topology>
    </subcellularLocation>
</comment>
<feature type="transmembrane region" description="Helical" evidence="7">
    <location>
        <begin position="312"/>
        <end position="338"/>
    </location>
</feature>
<dbReference type="KEGG" id="nmes:H9L09_07145"/>
<feature type="transmembrane region" description="Helical" evidence="7">
    <location>
        <begin position="53"/>
        <end position="73"/>
    </location>
</feature>
<dbReference type="EMBL" id="CP060713">
    <property type="protein sequence ID" value="QNN54137.1"/>
    <property type="molecule type" value="Genomic_DNA"/>
</dbReference>
<evidence type="ECO:0000256" key="4">
    <source>
        <dbReference type="ARBA" id="ARBA00022989"/>
    </source>
</evidence>
<gene>
    <name evidence="9" type="ORF">H9L09_07145</name>
</gene>
<evidence type="ECO:0000256" key="7">
    <source>
        <dbReference type="SAM" id="Phobius"/>
    </source>
</evidence>
<reference evidence="9 10" key="1">
    <citation type="submission" date="2020-08" db="EMBL/GenBank/DDBJ databases">
        <title>Genome sequence of Nocardioides mesophilus KACC 16243T.</title>
        <authorList>
            <person name="Hyun D.-W."/>
            <person name="Bae J.-W."/>
        </authorList>
    </citation>
    <scope>NUCLEOTIDE SEQUENCE [LARGE SCALE GENOMIC DNA]</scope>
    <source>
        <strain evidence="9 10">KACC 16243</strain>
    </source>
</reference>
<feature type="transmembrane region" description="Helical" evidence="7">
    <location>
        <begin position="912"/>
        <end position="938"/>
    </location>
</feature>
<evidence type="ECO:0000256" key="2">
    <source>
        <dbReference type="ARBA" id="ARBA00022475"/>
    </source>
</evidence>
<accession>A0A7G9REW2</accession>
<feature type="transmembrane region" description="Helical" evidence="7">
    <location>
        <begin position="359"/>
        <end position="390"/>
    </location>
</feature>
<evidence type="ECO:0000313" key="9">
    <source>
        <dbReference type="EMBL" id="QNN54137.1"/>
    </source>
</evidence>
<feature type="transmembrane region" description="Helical" evidence="7">
    <location>
        <begin position="12"/>
        <end position="32"/>
    </location>
</feature>
<evidence type="ECO:0000256" key="3">
    <source>
        <dbReference type="ARBA" id="ARBA00022692"/>
    </source>
</evidence>